<evidence type="ECO:0000256" key="2">
    <source>
        <dbReference type="ARBA" id="ARBA00023125"/>
    </source>
</evidence>
<evidence type="ECO:0000313" key="5">
    <source>
        <dbReference type="EMBL" id="MCF2531889.1"/>
    </source>
</evidence>
<gene>
    <name evidence="5" type="ORF">LZ495_32380</name>
</gene>
<keyword evidence="6" id="KW-1185">Reference proteome</keyword>
<dbReference type="InterPro" id="IPR018060">
    <property type="entry name" value="HTH_AraC"/>
</dbReference>
<dbReference type="GO" id="GO:0003700">
    <property type="term" value="F:DNA-binding transcription factor activity"/>
    <property type="evidence" value="ECO:0007669"/>
    <property type="project" value="InterPro"/>
</dbReference>
<protein>
    <submittedName>
        <fullName evidence="5">Helix-turn-helix domain-containing protein</fullName>
    </submittedName>
</protein>
<dbReference type="RefSeq" id="WP_235056534.1">
    <property type="nucleotide sequence ID" value="NZ_JAKFHA010000027.1"/>
</dbReference>
<evidence type="ECO:0000259" key="4">
    <source>
        <dbReference type="PROSITE" id="PS01124"/>
    </source>
</evidence>
<dbReference type="SUPFAM" id="SSF46689">
    <property type="entry name" value="Homeodomain-like"/>
    <property type="match status" value="1"/>
</dbReference>
<dbReference type="PANTHER" id="PTHR46796">
    <property type="entry name" value="HTH-TYPE TRANSCRIPTIONAL ACTIVATOR RHAS-RELATED"/>
    <property type="match status" value="1"/>
</dbReference>
<dbReference type="EMBL" id="JAKFHA010000027">
    <property type="protein sequence ID" value="MCF2531889.1"/>
    <property type="molecule type" value="Genomic_DNA"/>
</dbReference>
<dbReference type="SMART" id="SM00342">
    <property type="entry name" value="HTH_ARAC"/>
    <property type="match status" value="1"/>
</dbReference>
<dbReference type="Gene3D" id="1.10.10.60">
    <property type="entry name" value="Homeodomain-like"/>
    <property type="match status" value="1"/>
</dbReference>
<keyword evidence="1" id="KW-0805">Transcription regulation</keyword>
<keyword evidence="2" id="KW-0238">DNA-binding</keyword>
<comment type="caution">
    <text evidence="5">The sequence shown here is derived from an EMBL/GenBank/DDBJ whole genome shotgun (WGS) entry which is preliminary data.</text>
</comment>
<reference evidence="5" key="1">
    <citation type="submission" date="2022-01" db="EMBL/GenBank/DDBJ databases">
        <title>Genome-Based Taxonomic Classification of the Phylum Actinobacteria.</title>
        <authorList>
            <person name="Gao Y."/>
        </authorList>
    </citation>
    <scope>NUCLEOTIDE SEQUENCE</scope>
    <source>
        <strain evidence="5">KLBMP 8922</strain>
    </source>
</reference>
<dbReference type="PROSITE" id="PS01124">
    <property type="entry name" value="HTH_ARAC_FAMILY_2"/>
    <property type="match status" value="1"/>
</dbReference>
<evidence type="ECO:0000256" key="1">
    <source>
        <dbReference type="ARBA" id="ARBA00023015"/>
    </source>
</evidence>
<dbReference type="InterPro" id="IPR050204">
    <property type="entry name" value="AraC_XylS_family_regulators"/>
</dbReference>
<proteinExistence type="predicted"/>
<dbReference type="AlphaFoldDB" id="A0AA41Q5D9"/>
<feature type="domain" description="HTH araC/xylS-type" evidence="4">
    <location>
        <begin position="167"/>
        <end position="268"/>
    </location>
</feature>
<name>A0AA41Q5D9_9ACTN</name>
<accession>A0AA41Q5D9</accession>
<dbReference type="Proteomes" id="UP001165378">
    <property type="component" value="Unassembled WGS sequence"/>
</dbReference>
<keyword evidence="3" id="KW-0804">Transcription</keyword>
<sequence>MTEGRTKPEDMGRGVLYPELMATKITLNRHEPSEPLARFVENYWIVAWDLRGKASHESKTLSHPSVHLVFEEPHPAVYGIVRGAFARRISGRGHVLGVKFRPGGFRPFLGRPVADLVDQVVPAAELFSEGVLATQDAILGTDDEAEMTAYAEKFLLARLPEPDPVVDEVAAMVARITEDPGLVRVDEVAAQLDISVRRLQRLFAEYVGASPKWVLRRARLHEAAQRADQGTHVDWAALAADLGYSDQAHLTRDFTAAVGVPPGTYLKS</sequence>
<dbReference type="InterPro" id="IPR046532">
    <property type="entry name" value="DUF6597"/>
</dbReference>
<dbReference type="GO" id="GO:0043565">
    <property type="term" value="F:sequence-specific DNA binding"/>
    <property type="evidence" value="ECO:0007669"/>
    <property type="project" value="InterPro"/>
</dbReference>
<evidence type="ECO:0000313" key="6">
    <source>
        <dbReference type="Proteomes" id="UP001165378"/>
    </source>
</evidence>
<dbReference type="Pfam" id="PF12833">
    <property type="entry name" value="HTH_18"/>
    <property type="match status" value="1"/>
</dbReference>
<evidence type="ECO:0000256" key="3">
    <source>
        <dbReference type="ARBA" id="ARBA00023163"/>
    </source>
</evidence>
<organism evidence="5 6">
    <name type="scientific">Yinghuangia soli</name>
    <dbReference type="NCBI Taxonomy" id="2908204"/>
    <lineage>
        <taxon>Bacteria</taxon>
        <taxon>Bacillati</taxon>
        <taxon>Actinomycetota</taxon>
        <taxon>Actinomycetes</taxon>
        <taxon>Kitasatosporales</taxon>
        <taxon>Streptomycetaceae</taxon>
        <taxon>Yinghuangia</taxon>
    </lineage>
</organism>
<dbReference type="Pfam" id="PF20240">
    <property type="entry name" value="DUF6597"/>
    <property type="match status" value="1"/>
</dbReference>
<dbReference type="InterPro" id="IPR009057">
    <property type="entry name" value="Homeodomain-like_sf"/>
</dbReference>